<evidence type="ECO:0000256" key="1">
    <source>
        <dbReference type="SAM" id="MobiDB-lite"/>
    </source>
</evidence>
<dbReference type="InParanoid" id="A0A4Q1BW82"/>
<dbReference type="Proteomes" id="UP000289152">
    <property type="component" value="Unassembled WGS sequence"/>
</dbReference>
<evidence type="ECO:0000313" key="2">
    <source>
        <dbReference type="EMBL" id="RXK42316.1"/>
    </source>
</evidence>
<protein>
    <submittedName>
        <fullName evidence="2">Uncharacterized protein</fullName>
    </submittedName>
</protein>
<evidence type="ECO:0000313" key="3">
    <source>
        <dbReference type="Proteomes" id="UP000289152"/>
    </source>
</evidence>
<keyword evidence="3" id="KW-1185">Reference proteome</keyword>
<dbReference type="AlphaFoldDB" id="A0A4Q1BW82"/>
<accession>A0A4Q1BW82</accession>
<reference evidence="2 3" key="1">
    <citation type="submission" date="2016-06" db="EMBL/GenBank/DDBJ databases">
        <title>Evolution of pathogenesis and genome organization in the Tremellales.</title>
        <authorList>
            <person name="Cuomo C."/>
            <person name="Litvintseva A."/>
            <person name="Heitman J."/>
            <person name="Chen Y."/>
            <person name="Sun S."/>
            <person name="Springer D."/>
            <person name="Dromer F."/>
            <person name="Young S."/>
            <person name="Zeng Q."/>
            <person name="Chapman S."/>
            <person name="Gujja S."/>
            <person name="Saif S."/>
            <person name="Birren B."/>
        </authorList>
    </citation>
    <scope>NUCLEOTIDE SEQUENCE [LARGE SCALE GENOMIC DNA]</scope>
    <source>
        <strain evidence="2 3">ATCC 28783</strain>
    </source>
</reference>
<dbReference type="VEuPathDB" id="FungiDB:TREMEDRAFT_63541"/>
<dbReference type="EMBL" id="SDIL01000002">
    <property type="protein sequence ID" value="RXK42316.1"/>
    <property type="molecule type" value="Genomic_DNA"/>
</dbReference>
<sequence>MSHLDVHQLIACLEGLSTKPDEFDQLISHGILPSEITEGWKTEWPEAYDAWMVIRTKNPFHNPLHYALAHGRPPGSHSELMECAMQVDSLETAQKALTRLAELEERKSYQRSEMIDSKTSSPSSHEEDMVRCDPTSIVELGLGRWKVLSEDQTMHCDVDEMGDTRVSVSERGGKRLLSVINQEKEVQYREYHEDGDGDGDEFNGTRYTWNNIPGVINVNLEQSGEVTFYYSINEGLETMTVRAEEYRRPELGPTERGPSWSLYDVDEEASEGRARLYQVTIDAEEGEAPFSYHAQNGRKALYVQSRRDGSYLEWKRRAVGDKTLSAIVVKNFEGEIMWSHPRYETIIESENKFGSGWWPGDADIRESLDAMLEMPDEVDKGSPEVSDQEVHVDIPFPFVPEEDDRLPPEEVIPLDYNHSLLVPPSIPLSSHSSRESSTERPCG</sequence>
<comment type="caution">
    <text evidence="2">The sequence shown here is derived from an EMBL/GenBank/DDBJ whole genome shotgun (WGS) entry which is preliminary data.</text>
</comment>
<gene>
    <name evidence="2" type="ORF">M231_00306</name>
</gene>
<name>A0A4Q1BW82_TREME</name>
<proteinExistence type="predicted"/>
<organism evidence="2 3">
    <name type="scientific">Tremella mesenterica</name>
    <name type="common">Jelly fungus</name>
    <dbReference type="NCBI Taxonomy" id="5217"/>
    <lineage>
        <taxon>Eukaryota</taxon>
        <taxon>Fungi</taxon>
        <taxon>Dikarya</taxon>
        <taxon>Basidiomycota</taxon>
        <taxon>Agaricomycotina</taxon>
        <taxon>Tremellomycetes</taxon>
        <taxon>Tremellales</taxon>
        <taxon>Tremellaceae</taxon>
        <taxon>Tremella</taxon>
    </lineage>
</organism>
<feature type="region of interest" description="Disordered" evidence="1">
    <location>
        <begin position="108"/>
        <end position="130"/>
    </location>
</feature>